<proteinExistence type="inferred from homology"/>
<evidence type="ECO:0000256" key="4">
    <source>
        <dbReference type="ARBA" id="ARBA00023204"/>
    </source>
</evidence>
<dbReference type="InterPro" id="IPR003265">
    <property type="entry name" value="HhH-GPD_domain"/>
</dbReference>
<dbReference type="GO" id="GO:0006285">
    <property type="term" value="P:base-excision repair, AP site formation"/>
    <property type="evidence" value="ECO:0007669"/>
    <property type="project" value="TreeGrafter"/>
</dbReference>
<reference evidence="8" key="1">
    <citation type="journal article" date="2023" name="Comput. Struct. Biotechnol. J.">
        <title>Discovery of a novel marine Bacteroidetes with a rich repertoire of carbohydrate-active enzymes.</title>
        <authorList>
            <person name="Chen B."/>
            <person name="Liu G."/>
            <person name="Chen Q."/>
            <person name="Wang H."/>
            <person name="Liu L."/>
            <person name="Tang K."/>
        </authorList>
    </citation>
    <scope>NUCLEOTIDE SEQUENCE</scope>
    <source>
        <strain evidence="8">TK19036</strain>
    </source>
</reference>
<dbReference type="GO" id="GO:0000703">
    <property type="term" value="F:oxidized pyrimidine nucleobase lesion DNA N-glycosylase activity"/>
    <property type="evidence" value="ECO:0007669"/>
    <property type="project" value="TreeGrafter"/>
</dbReference>
<dbReference type="InterPro" id="IPR023170">
    <property type="entry name" value="HhH_base_excis_C"/>
</dbReference>
<keyword evidence="8" id="KW-0540">Nuclease</keyword>
<evidence type="ECO:0000256" key="6">
    <source>
        <dbReference type="ARBA" id="ARBA00023295"/>
    </source>
</evidence>
<dbReference type="InterPro" id="IPR011257">
    <property type="entry name" value="DNA_glycosylase"/>
</dbReference>
<evidence type="ECO:0000313" key="8">
    <source>
        <dbReference type="EMBL" id="WKN37062.1"/>
    </source>
</evidence>
<dbReference type="SUPFAM" id="SSF48150">
    <property type="entry name" value="DNA-glycosylase"/>
    <property type="match status" value="1"/>
</dbReference>
<accession>A0AA49JIV6</accession>
<dbReference type="AlphaFoldDB" id="A0AA49JIV6"/>
<dbReference type="PIRSF" id="PIRSF001435">
    <property type="entry name" value="Nth"/>
    <property type="match status" value="1"/>
</dbReference>
<name>A0AA49JIV6_9BACT</name>
<comment type="similarity">
    <text evidence="1">Belongs to the Nth/MutY family.</text>
</comment>
<dbReference type="PANTHER" id="PTHR43286">
    <property type="entry name" value="ENDONUCLEASE III-LIKE PROTEIN 1"/>
    <property type="match status" value="1"/>
</dbReference>
<dbReference type="GO" id="GO:0006289">
    <property type="term" value="P:nucleotide-excision repair"/>
    <property type="evidence" value="ECO:0007669"/>
    <property type="project" value="TreeGrafter"/>
</dbReference>
<keyword evidence="3" id="KW-0378">Hydrolase</keyword>
<evidence type="ECO:0000259" key="7">
    <source>
        <dbReference type="SMART" id="SM00478"/>
    </source>
</evidence>
<keyword evidence="4" id="KW-0234">DNA repair</keyword>
<dbReference type="PANTHER" id="PTHR43286:SF1">
    <property type="entry name" value="ENDONUCLEASE III-LIKE PROTEIN 1"/>
    <property type="match status" value="1"/>
</dbReference>
<dbReference type="GO" id="GO:0016829">
    <property type="term" value="F:lyase activity"/>
    <property type="evidence" value="ECO:0007669"/>
    <property type="project" value="UniProtKB-KW"/>
</dbReference>
<dbReference type="Gene3D" id="1.10.340.30">
    <property type="entry name" value="Hypothetical protein, domain 2"/>
    <property type="match status" value="1"/>
</dbReference>
<dbReference type="Gene3D" id="1.10.1670.10">
    <property type="entry name" value="Helix-hairpin-Helix base-excision DNA repair enzymes (C-terminal)"/>
    <property type="match status" value="1"/>
</dbReference>
<keyword evidence="5" id="KW-0456">Lyase</keyword>
<evidence type="ECO:0000256" key="5">
    <source>
        <dbReference type="ARBA" id="ARBA00023239"/>
    </source>
</evidence>
<protein>
    <submittedName>
        <fullName evidence="8">Endonuclease III</fullName>
    </submittedName>
</protein>
<dbReference type="GO" id="GO:0003906">
    <property type="term" value="F:DNA-(apurinic or apyrimidinic site) endonuclease activity"/>
    <property type="evidence" value="ECO:0007669"/>
    <property type="project" value="TreeGrafter"/>
</dbReference>
<evidence type="ECO:0000256" key="1">
    <source>
        <dbReference type="ARBA" id="ARBA00008343"/>
    </source>
</evidence>
<reference evidence="8" key="2">
    <citation type="journal article" date="2024" name="Antonie Van Leeuwenhoek">
        <title>Roseihalotalea indica gen. nov., sp. nov., a halophilic Bacteroidetes from mesopelagic Southwest Indian Ocean with higher carbohydrate metabolic potential.</title>
        <authorList>
            <person name="Chen B."/>
            <person name="Zhang M."/>
            <person name="Lin D."/>
            <person name="Ye J."/>
            <person name="Tang K."/>
        </authorList>
    </citation>
    <scope>NUCLEOTIDE SEQUENCE</scope>
    <source>
        <strain evidence="8">TK19036</strain>
    </source>
</reference>
<dbReference type="SMART" id="SM00478">
    <property type="entry name" value="ENDO3c"/>
    <property type="match status" value="1"/>
</dbReference>
<evidence type="ECO:0000256" key="2">
    <source>
        <dbReference type="ARBA" id="ARBA00022763"/>
    </source>
</evidence>
<keyword evidence="2" id="KW-0227">DNA damage</keyword>
<organism evidence="8">
    <name type="scientific">Roseihalotalea indica</name>
    <dbReference type="NCBI Taxonomy" id="2867963"/>
    <lineage>
        <taxon>Bacteria</taxon>
        <taxon>Pseudomonadati</taxon>
        <taxon>Bacteroidota</taxon>
        <taxon>Cytophagia</taxon>
        <taxon>Cytophagales</taxon>
        <taxon>Catalimonadaceae</taxon>
        <taxon>Roseihalotalea</taxon>
    </lineage>
</organism>
<keyword evidence="6" id="KW-0326">Glycosidase</keyword>
<feature type="domain" description="HhH-GPD" evidence="7">
    <location>
        <begin position="50"/>
        <end position="197"/>
    </location>
</feature>
<evidence type="ECO:0000256" key="3">
    <source>
        <dbReference type="ARBA" id="ARBA00022801"/>
    </source>
</evidence>
<dbReference type="CDD" id="cd00056">
    <property type="entry name" value="ENDO3c"/>
    <property type="match status" value="1"/>
</dbReference>
<dbReference type="Pfam" id="PF00730">
    <property type="entry name" value="HhH-GPD"/>
    <property type="match status" value="1"/>
</dbReference>
<sequence>MPTPITEPFEIHEAIRRLQTVVAKLPKAALFDLYDQGYTTLFEQLIACIISIRTFDEVTVPTSLKLFAKARTPKAMLDLSPQEINTLIAESTYHEAKSYQIHAIAERIVHEYNGELPANFETLTSFKGVGPKCANLALGIAGGEPRIGVDIHVHRVTNRWGYVQTTTPEKTLDALEKKLPKEYWVEINRLLVPFGKHVCKGSYPRCSRCVLQTMCPQIGISKA</sequence>
<keyword evidence="8" id="KW-0255">Endonuclease</keyword>
<gene>
    <name evidence="8" type="ORF">K4G66_32345</name>
</gene>
<dbReference type="FunFam" id="1.10.340.30:FF:000001">
    <property type="entry name" value="Endonuclease III"/>
    <property type="match status" value="1"/>
</dbReference>
<dbReference type="EMBL" id="CP120682">
    <property type="protein sequence ID" value="WKN37062.1"/>
    <property type="molecule type" value="Genomic_DNA"/>
</dbReference>